<evidence type="ECO:0000256" key="6">
    <source>
        <dbReference type="ARBA" id="ARBA00034538"/>
    </source>
</evidence>
<sequence length="280" mass="31978">MIAQRRIDFLRRKKVTIAVKLLEQVQELGQLLHRSHEQVEFHEVAEFLSKVMHSNVYIVGRKGKILGYGVAEHALTEEWLNIMTKDQRFPGDFNKHLLRIEQSVANLSDAQKQPFYVFSPEENESFRSKYIAITPVIGARERQGTLVFARSEQPFDENDVILAEYSATIVALEIVHSRQQQKEEEGRQRALAHLAVESLSFSELQAAKYLLDAVRNSPDGIVVSSQIADEHGVTRSVIVNSIRKLESAGTIESRSLGMKGTHLRILNQFVEDEINRQFER</sequence>
<dbReference type="InterPro" id="IPR013198">
    <property type="entry name" value="GTP_trans_reg_CodY_C"/>
</dbReference>
<dbReference type="InterPro" id="IPR029016">
    <property type="entry name" value="GAF-like_dom_sf"/>
</dbReference>
<evidence type="ECO:0000259" key="8">
    <source>
        <dbReference type="Pfam" id="PF06018"/>
    </source>
</evidence>
<comment type="function">
    <text evidence="7">DNA-binding global transcriptional regulator which is involved in the adaptive response to starvation and acts by directly or indirectly controlling the expression of numerous genes in response to nutrient availability. During rapid exponential growth, CodY is highly active and represses genes whose products allow adaptation to nutrient depletion.</text>
</comment>
<dbReference type="GO" id="GO:0005737">
    <property type="term" value="C:cytoplasm"/>
    <property type="evidence" value="ECO:0007669"/>
    <property type="project" value="UniProtKB-SubCell"/>
</dbReference>
<proteinExistence type="inferred from homology"/>
<dbReference type="Pfam" id="PF08222">
    <property type="entry name" value="HTH_CodY"/>
    <property type="match status" value="1"/>
</dbReference>
<dbReference type="HAMAP" id="MF_00621">
    <property type="entry name" value="HTH_type_CodY"/>
    <property type="match status" value="1"/>
</dbReference>
<dbReference type="InterPro" id="IPR036388">
    <property type="entry name" value="WH-like_DNA-bd_sf"/>
</dbReference>
<name>A0A1H2QWK1_9BACL</name>
<gene>
    <name evidence="7" type="primary">codY</name>
    <name evidence="10" type="ORF">SAMN04489725_10277</name>
</gene>
<dbReference type="GO" id="GO:0003677">
    <property type="term" value="F:DNA binding"/>
    <property type="evidence" value="ECO:0007669"/>
    <property type="project" value="UniProtKB-UniRule"/>
</dbReference>
<dbReference type="GO" id="GO:0003700">
    <property type="term" value="F:DNA-binding transcription factor activity"/>
    <property type="evidence" value="ECO:0007669"/>
    <property type="project" value="InterPro"/>
</dbReference>
<dbReference type="AlphaFoldDB" id="A0A1H2QWK1"/>
<dbReference type="InterPro" id="IPR036390">
    <property type="entry name" value="WH_DNA-bd_sf"/>
</dbReference>
<dbReference type="GO" id="GO:0045892">
    <property type="term" value="P:negative regulation of DNA-templated transcription"/>
    <property type="evidence" value="ECO:0007669"/>
    <property type="project" value="UniProtKB-UniRule"/>
</dbReference>
<feature type="region of interest" description="GAF domain" evidence="7">
    <location>
        <begin position="1"/>
        <end position="175"/>
    </location>
</feature>
<dbReference type="STRING" id="89784.SAMN04489725_10277"/>
<dbReference type="PIRSF" id="PIRSF011572">
    <property type="entry name" value="GTP_sensing_CodY"/>
    <property type="match status" value="1"/>
</dbReference>
<protein>
    <recommendedName>
        <fullName evidence="6 7">Global transcriptional regulator CodY</fullName>
    </recommendedName>
</protein>
<comment type="similarity">
    <text evidence="7">Belongs to the CodY family.</text>
</comment>
<keyword evidence="5 7" id="KW-0804">Transcription</keyword>
<feature type="DNA-binding region" description="H-T-H motif" evidence="7">
    <location>
        <begin position="224"/>
        <end position="243"/>
    </location>
</feature>
<dbReference type="InterPro" id="IPR010312">
    <property type="entry name" value="Transc_reg_CodY_N"/>
</dbReference>
<evidence type="ECO:0000313" key="10">
    <source>
        <dbReference type="EMBL" id="SDW11556.1"/>
    </source>
</evidence>
<evidence type="ECO:0000313" key="11">
    <source>
        <dbReference type="Proteomes" id="UP000182589"/>
    </source>
</evidence>
<keyword evidence="3 7" id="KW-0805">Transcription regulation</keyword>
<keyword evidence="1 7" id="KW-0963">Cytoplasm</keyword>
<dbReference type="PANTHER" id="PTHR40062">
    <property type="entry name" value="GTP-SENSING TRANSCRIPTIONAL PLEIOTROPIC REPRESSOR CODY"/>
    <property type="match status" value="1"/>
</dbReference>
<accession>A0A1H2QWK1</accession>
<dbReference type="Gene3D" id="3.30.450.40">
    <property type="match status" value="1"/>
</dbReference>
<dbReference type="Proteomes" id="UP000182589">
    <property type="component" value="Unassembled WGS sequence"/>
</dbReference>
<dbReference type="EMBL" id="FNOJ01000002">
    <property type="protein sequence ID" value="SDW11556.1"/>
    <property type="molecule type" value="Genomic_DNA"/>
</dbReference>
<dbReference type="SUPFAM" id="SSF46785">
    <property type="entry name" value="Winged helix' DNA-binding domain"/>
    <property type="match status" value="1"/>
</dbReference>
<organism evidence="10 11">
    <name type="scientific">Alicyclobacillus hesperidum</name>
    <dbReference type="NCBI Taxonomy" id="89784"/>
    <lineage>
        <taxon>Bacteria</taxon>
        <taxon>Bacillati</taxon>
        <taxon>Bacillota</taxon>
        <taxon>Bacilli</taxon>
        <taxon>Bacillales</taxon>
        <taxon>Alicyclobacillaceae</taxon>
        <taxon>Alicyclobacillus</taxon>
    </lineage>
</organism>
<reference evidence="11" key="1">
    <citation type="submission" date="2016-10" db="EMBL/GenBank/DDBJ databases">
        <authorList>
            <person name="Varghese N."/>
        </authorList>
    </citation>
    <scope>NUCLEOTIDE SEQUENCE [LARGE SCALE GENOMIC DNA]</scope>
    <source>
        <strain evidence="11">DSM 12489</strain>
    </source>
</reference>
<keyword evidence="4 7" id="KW-0238">DNA-binding</keyword>
<evidence type="ECO:0000259" key="9">
    <source>
        <dbReference type="Pfam" id="PF08222"/>
    </source>
</evidence>
<feature type="domain" description="Global transcriptional regulator CodY N-terminal" evidence="8">
    <location>
        <begin position="20"/>
        <end position="198"/>
    </location>
</feature>
<dbReference type="Gene3D" id="1.10.10.10">
    <property type="entry name" value="Winged helix-like DNA-binding domain superfamily/Winged helix DNA-binding domain"/>
    <property type="match status" value="1"/>
</dbReference>
<keyword evidence="11" id="KW-1185">Reference proteome</keyword>
<evidence type="ECO:0000256" key="3">
    <source>
        <dbReference type="ARBA" id="ARBA00023015"/>
    </source>
</evidence>
<dbReference type="PANTHER" id="PTHR40062:SF1">
    <property type="entry name" value="GLOBAL TRANSCRIPTIONAL REGULATOR CODY"/>
    <property type="match status" value="1"/>
</dbReference>
<evidence type="ECO:0000256" key="1">
    <source>
        <dbReference type="ARBA" id="ARBA00022490"/>
    </source>
</evidence>
<evidence type="ECO:0000256" key="5">
    <source>
        <dbReference type="ARBA" id="ARBA00023163"/>
    </source>
</evidence>
<keyword evidence="2 7" id="KW-0678">Repressor</keyword>
<comment type="subcellular location">
    <subcellularLocation>
        <location evidence="7">Cytoplasm</location>
    </subcellularLocation>
</comment>
<evidence type="ECO:0000256" key="4">
    <source>
        <dbReference type="ARBA" id="ARBA00023125"/>
    </source>
</evidence>
<dbReference type="Pfam" id="PF06018">
    <property type="entry name" value="CodY"/>
    <property type="match status" value="1"/>
</dbReference>
<evidence type="ECO:0000256" key="2">
    <source>
        <dbReference type="ARBA" id="ARBA00022491"/>
    </source>
</evidence>
<dbReference type="NCBIfam" id="NF003170">
    <property type="entry name" value="PRK04158.1"/>
    <property type="match status" value="1"/>
</dbReference>
<dbReference type="SUPFAM" id="SSF55781">
    <property type="entry name" value="GAF domain-like"/>
    <property type="match status" value="1"/>
</dbReference>
<dbReference type="InterPro" id="IPR014154">
    <property type="entry name" value="CodY"/>
</dbReference>
<dbReference type="GO" id="GO:0005525">
    <property type="term" value="F:GTP binding"/>
    <property type="evidence" value="ECO:0007669"/>
    <property type="project" value="InterPro"/>
</dbReference>
<feature type="domain" description="Global transcriptional regulator CodY C-terminal" evidence="9">
    <location>
        <begin position="220"/>
        <end position="274"/>
    </location>
</feature>
<evidence type="ECO:0000256" key="7">
    <source>
        <dbReference type="HAMAP-Rule" id="MF_00621"/>
    </source>
</evidence>